<dbReference type="AlphaFoldDB" id="A0A9Q1M6E9"/>
<protein>
    <submittedName>
        <fullName evidence="2">Uncharacterized protein</fullName>
    </submittedName>
</protein>
<feature type="compositionally biased region" description="Basic and acidic residues" evidence="1">
    <location>
        <begin position="67"/>
        <end position="78"/>
    </location>
</feature>
<proteinExistence type="predicted"/>
<comment type="caution">
    <text evidence="2">The sequence shown here is derived from an EMBL/GenBank/DDBJ whole genome shotgun (WGS) entry which is preliminary data.</text>
</comment>
<evidence type="ECO:0000313" key="2">
    <source>
        <dbReference type="EMBL" id="KAJ8552721.1"/>
    </source>
</evidence>
<name>A0A9Q1M6E9_9SOLA</name>
<sequence length="251" mass="28602">MNKASEVEVPIIYEEVVKNNDNQEDYVVKEKGKQVQFKRYYGRNHPQIFRPKVLSSGKVVDYPNGNNKDKRSNKCDKGQAKKIAAVEVQVQVQNKSDILNVVEEREQDEPNQLKHVEEITKENGIDRPSGAHVESNEHRIEEEKTKENEDGTAGQDDSNWAMNNDLLLSKKVDEKERNTLQEIDSGRPAKGVDDKNIDEEGAMQVPIQDLPVEELKAVVNSLKDISPDILQEAFEVAKESETFEVARSFWL</sequence>
<feature type="compositionally biased region" description="Basic and acidic residues" evidence="1">
    <location>
        <begin position="134"/>
        <end position="149"/>
    </location>
</feature>
<gene>
    <name evidence="2" type="ORF">K7X08_020114</name>
</gene>
<accession>A0A9Q1M6E9</accession>
<reference evidence="3" key="1">
    <citation type="journal article" date="2023" name="Proc. Natl. Acad. Sci. U.S.A.">
        <title>Genomic and structural basis for evolution of tropane alkaloid biosynthesis.</title>
        <authorList>
            <person name="Wanga Y.-J."/>
            <person name="Taina T."/>
            <person name="Yua J.-Y."/>
            <person name="Lia J."/>
            <person name="Xua B."/>
            <person name="Chenc J."/>
            <person name="D'Auriad J.C."/>
            <person name="Huanga J.-P."/>
            <person name="Huanga S.-X."/>
        </authorList>
    </citation>
    <scope>NUCLEOTIDE SEQUENCE [LARGE SCALE GENOMIC DNA]</scope>
    <source>
        <strain evidence="3">cv. KIB-2019</strain>
    </source>
</reference>
<evidence type="ECO:0000256" key="1">
    <source>
        <dbReference type="SAM" id="MobiDB-lite"/>
    </source>
</evidence>
<keyword evidence="3" id="KW-1185">Reference proteome</keyword>
<feature type="region of interest" description="Disordered" evidence="1">
    <location>
        <begin position="59"/>
        <end position="78"/>
    </location>
</feature>
<evidence type="ECO:0000313" key="3">
    <source>
        <dbReference type="Proteomes" id="UP001152561"/>
    </source>
</evidence>
<feature type="region of interest" description="Disordered" evidence="1">
    <location>
        <begin position="118"/>
        <end position="160"/>
    </location>
</feature>
<dbReference type="Proteomes" id="UP001152561">
    <property type="component" value="Unassembled WGS sequence"/>
</dbReference>
<dbReference type="EMBL" id="JAJAGQ010000009">
    <property type="protein sequence ID" value="KAJ8552721.1"/>
    <property type="molecule type" value="Genomic_DNA"/>
</dbReference>
<organism evidence="2 3">
    <name type="scientific">Anisodus acutangulus</name>
    <dbReference type="NCBI Taxonomy" id="402998"/>
    <lineage>
        <taxon>Eukaryota</taxon>
        <taxon>Viridiplantae</taxon>
        <taxon>Streptophyta</taxon>
        <taxon>Embryophyta</taxon>
        <taxon>Tracheophyta</taxon>
        <taxon>Spermatophyta</taxon>
        <taxon>Magnoliopsida</taxon>
        <taxon>eudicotyledons</taxon>
        <taxon>Gunneridae</taxon>
        <taxon>Pentapetalae</taxon>
        <taxon>asterids</taxon>
        <taxon>lamiids</taxon>
        <taxon>Solanales</taxon>
        <taxon>Solanaceae</taxon>
        <taxon>Solanoideae</taxon>
        <taxon>Hyoscyameae</taxon>
        <taxon>Anisodus</taxon>
    </lineage>
</organism>